<gene>
    <name evidence="2" type="ORF">S06H3_39808</name>
</gene>
<keyword evidence="1" id="KW-0812">Transmembrane</keyword>
<feature type="transmembrane region" description="Helical" evidence="1">
    <location>
        <begin position="78"/>
        <end position="100"/>
    </location>
</feature>
<feature type="non-terminal residue" evidence="2">
    <location>
        <position position="143"/>
    </location>
</feature>
<feature type="transmembrane region" description="Helical" evidence="1">
    <location>
        <begin position="12"/>
        <end position="32"/>
    </location>
</feature>
<accession>X1NQ65</accession>
<sequence>MFIIYILSLYKIKWGLFLFIFLIPLLNSRALLFIIRPRYIIVFLFFGLFLGFLVNNASKIPSSHPLEYSKDIIFDSKIAKAIFIFVVILILSSAITIFRYSNFYPFITNNYYNLAINLNGVGSTGSMIWTIRFFYNYFIGFLF</sequence>
<proteinExistence type="predicted"/>
<keyword evidence="1" id="KW-1133">Transmembrane helix</keyword>
<dbReference type="EMBL" id="BARV01024375">
    <property type="protein sequence ID" value="GAI46167.1"/>
    <property type="molecule type" value="Genomic_DNA"/>
</dbReference>
<dbReference type="AlphaFoldDB" id="X1NQ65"/>
<reference evidence="2" key="1">
    <citation type="journal article" date="2014" name="Front. Microbiol.">
        <title>High frequency of phylogenetically diverse reductive dehalogenase-homologous genes in deep subseafloor sedimentary metagenomes.</title>
        <authorList>
            <person name="Kawai M."/>
            <person name="Futagami T."/>
            <person name="Toyoda A."/>
            <person name="Takaki Y."/>
            <person name="Nishi S."/>
            <person name="Hori S."/>
            <person name="Arai W."/>
            <person name="Tsubouchi T."/>
            <person name="Morono Y."/>
            <person name="Uchiyama I."/>
            <person name="Ito T."/>
            <person name="Fujiyama A."/>
            <person name="Inagaki F."/>
            <person name="Takami H."/>
        </authorList>
    </citation>
    <scope>NUCLEOTIDE SEQUENCE</scope>
    <source>
        <strain evidence="2">Expedition CK06-06</strain>
    </source>
</reference>
<evidence type="ECO:0000256" key="1">
    <source>
        <dbReference type="SAM" id="Phobius"/>
    </source>
</evidence>
<comment type="caution">
    <text evidence="2">The sequence shown here is derived from an EMBL/GenBank/DDBJ whole genome shotgun (WGS) entry which is preliminary data.</text>
</comment>
<keyword evidence="1" id="KW-0472">Membrane</keyword>
<evidence type="ECO:0000313" key="2">
    <source>
        <dbReference type="EMBL" id="GAI46167.1"/>
    </source>
</evidence>
<organism evidence="2">
    <name type="scientific">marine sediment metagenome</name>
    <dbReference type="NCBI Taxonomy" id="412755"/>
    <lineage>
        <taxon>unclassified sequences</taxon>
        <taxon>metagenomes</taxon>
        <taxon>ecological metagenomes</taxon>
    </lineage>
</organism>
<feature type="transmembrane region" description="Helical" evidence="1">
    <location>
        <begin position="112"/>
        <end position="135"/>
    </location>
</feature>
<feature type="transmembrane region" description="Helical" evidence="1">
    <location>
        <begin position="39"/>
        <end position="58"/>
    </location>
</feature>
<name>X1NQ65_9ZZZZ</name>
<protein>
    <submittedName>
        <fullName evidence="2">Uncharacterized protein</fullName>
    </submittedName>
</protein>